<dbReference type="Proteomes" id="UP001179121">
    <property type="component" value="Chromosome"/>
</dbReference>
<keyword evidence="4" id="KW-1185">Reference proteome</keyword>
<protein>
    <submittedName>
        <fullName evidence="3">AcidPPc domain-containing protein</fullName>
    </submittedName>
</protein>
<keyword evidence="1" id="KW-0812">Transmembrane</keyword>
<dbReference type="SMART" id="SM00014">
    <property type="entry name" value="acidPPc"/>
    <property type="match status" value="1"/>
</dbReference>
<dbReference type="PANTHER" id="PTHR14969:SF13">
    <property type="entry name" value="AT30094P"/>
    <property type="match status" value="1"/>
</dbReference>
<feature type="transmembrane region" description="Helical" evidence="1">
    <location>
        <begin position="198"/>
        <end position="216"/>
    </location>
</feature>
<feature type="transmembrane region" description="Helical" evidence="1">
    <location>
        <begin position="157"/>
        <end position="175"/>
    </location>
</feature>
<feature type="transmembrane region" description="Helical" evidence="1">
    <location>
        <begin position="59"/>
        <end position="78"/>
    </location>
</feature>
<keyword evidence="1" id="KW-0472">Membrane</keyword>
<feature type="transmembrane region" description="Helical" evidence="1">
    <location>
        <begin position="25"/>
        <end position="47"/>
    </location>
</feature>
<name>A0AA86MVV5_9BACT</name>
<sequence>MTSIDLAVTAFFNQFVQRSWTFDAIMVYLASSNLAKGYLILPLFWWAWFREERNEHRHAILVTLLVSCIFAVALSQAAQYKPIRVRPLFTPELHLKHAEGLQEWHYSSWSAFPSDHATFFFSFAVGLFFVSRTLGWLALAHAVLIISFPRAYLGLHYLTDIVAGALLGGSVTYAFCTSEGIQTRLGSWTTTWERTRPAALYAALFVMTTQMTYLFYDAHELAQFLYDLLKGAGEKLLH</sequence>
<evidence type="ECO:0000313" key="4">
    <source>
        <dbReference type="Proteomes" id="UP001179121"/>
    </source>
</evidence>
<dbReference type="PANTHER" id="PTHR14969">
    <property type="entry name" value="SPHINGOSINE-1-PHOSPHATE PHOSPHOHYDROLASE"/>
    <property type="match status" value="1"/>
</dbReference>
<dbReference type="KEGG" id="nti:DNFV4_00370"/>
<keyword evidence="1" id="KW-1133">Transmembrane helix</keyword>
<dbReference type="AlphaFoldDB" id="A0AA86MVV5"/>
<proteinExistence type="predicted"/>
<dbReference type="RefSeq" id="WP_289266963.1">
    <property type="nucleotide sequence ID" value="NZ_OX365700.1"/>
</dbReference>
<feature type="domain" description="Phosphatidic acid phosphatase type 2/haloperoxidase" evidence="2">
    <location>
        <begin position="59"/>
        <end position="176"/>
    </location>
</feature>
<evidence type="ECO:0000313" key="3">
    <source>
        <dbReference type="EMBL" id="CAI4029950.1"/>
    </source>
</evidence>
<dbReference type="EMBL" id="OX365700">
    <property type="protein sequence ID" value="CAI4029950.1"/>
    <property type="molecule type" value="Genomic_DNA"/>
</dbReference>
<evidence type="ECO:0000259" key="2">
    <source>
        <dbReference type="SMART" id="SM00014"/>
    </source>
</evidence>
<gene>
    <name evidence="3" type="ORF">DNFV4_00370</name>
</gene>
<accession>A0AA86MVV5</accession>
<dbReference type="Pfam" id="PF01569">
    <property type="entry name" value="PAP2"/>
    <property type="match status" value="1"/>
</dbReference>
<dbReference type="GO" id="GO:0042392">
    <property type="term" value="F:sphingosine-1-phosphate phosphatase activity"/>
    <property type="evidence" value="ECO:0007669"/>
    <property type="project" value="TreeGrafter"/>
</dbReference>
<reference evidence="3" key="1">
    <citation type="submission" date="2022-10" db="EMBL/GenBank/DDBJ databases">
        <authorList>
            <person name="Koch H."/>
        </authorList>
    </citation>
    <scope>NUCLEOTIDE SEQUENCE</scope>
    <source>
        <strain evidence="3">DNF</strain>
    </source>
</reference>
<dbReference type="InterPro" id="IPR036938">
    <property type="entry name" value="PAP2/HPO_sf"/>
</dbReference>
<dbReference type="InterPro" id="IPR000326">
    <property type="entry name" value="PAP2/HPO"/>
</dbReference>
<feature type="transmembrane region" description="Helical" evidence="1">
    <location>
        <begin position="119"/>
        <end position="145"/>
    </location>
</feature>
<dbReference type="Gene3D" id="1.20.144.10">
    <property type="entry name" value="Phosphatidic acid phosphatase type 2/haloperoxidase"/>
    <property type="match status" value="1"/>
</dbReference>
<evidence type="ECO:0000256" key="1">
    <source>
        <dbReference type="SAM" id="Phobius"/>
    </source>
</evidence>
<organism evidence="3 4">
    <name type="scientific">Nitrospira tepida</name>
    <dbReference type="NCBI Taxonomy" id="2973512"/>
    <lineage>
        <taxon>Bacteria</taxon>
        <taxon>Pseudomonadati</taxon>
        <taxon>Nitrospirota</taxon>
        <taxon>Nitrospiria</taxon>
        <taxon>Nitrospirales</taxon>
        <taxon>Nitrospiraceae</taxon>
        <taxon>Nitrospira</taxon>
    </lineage>
</organism>
<dbReference type="SUPFAM" id="SSF48317">
    <property type="entry name" value="Acid phosphatase/Vanadium-dependent haloperoxidase"/>
    <property type="match status" value="1"/>
</dbReference>